<evidence type="ECO:0000313" key="3">
    <source>
        <dbReference type="EMBL" id="AIO01466.1"/>
    </source>
</evidence>
<dbReference type="GeneID" id="22578327"/>
<dbReference type="RefSeq" id="XP_010702266.1">
    <property type="nucleotide sequence ID" value="XM_010703964.1"/>
</dbReference>
<accession>A0A088RZS8</accession>
<keyword evidence="4" id="KW-1185">Reference proteome</keyword>
<dbReference type="InterPro" id="IPR059038">
    <property type="entry name" value="DUF7881_C"/>
</dbReference>
<evidence type="ECO:0000313" key="4">
    <source>
        <dbReference type="Proteomes" id="UP000063063"/>
    </source>
</evidence>
<evidence type="ECO:0000259" key="2">
    <source>
        <dbReference type="Pfam" id="PF25365"/>
    </source>
</evidence>
<evidence type="ECO:0000259" key="1">
    <source>
        <dbReference type="Pfam" id="PF25363"/>
    </source>
</evidence>
<dbReference type="Pfam" id="PF25365">
    <property type="entry name" value="DUF7881_N"/>
    <property type="match status" value="1"/>
</dbReference>
<organism evidence="3 4">
    <name type="scientific">Leishmania panamensis</name>
    <dbReference type="NCBI Taxonomy" id="5679"/>
    <lineage>
        <taxon>Eukaryota</taxon>
        <taxon>Discoba</taxon>
        <taxon>Euglenozoa</taxon>
        <taxon>Kinetoplastea</taxon>
        <taxon>Metakinetoplastina</taxon>
        <taxon>Trypanosomatida</taxon>
        <taxon>Trypanosomatidae</taxon>
        <taxon>Leishmaniinae</taxon>
        <taxon>Leishmania</taxon>
        <taxon>Leishmania guyanensis species complex</taxon>
    </lineage>
</organism>
<dbReference type="KEGG" id="lpan:LPMP_331740"/>
<feature type="domain" description="DUF7881" evidence="2">
    <location>
        <begin position="2"/>
        <end position="129"/>
    </location>
</feature>
<feature type="domain" description="DUF7881" evidence="1">
    <location>
        <begin position="130"/>
        <end position="260"/>
    </location>
</feature>
<dbReference type="AlphaFoldDB" id="A0A088RZS8"/>
<dbReference type="Proteomes" id="UP000063063">
    <property type="component" value="Chromosome 33"/>
</dbReference>
<dbReference type="VEuPathDB" id="TriTrypDB:LPAL13_330024300"/>
<protein>
    <recommendedName>
        <fullName evidence="5">Checkpoint protein</fullName>
    </recommendedName>
</protein>
<dbReference type="Pfam" id="PF25363">
    <property type="entry name" value="DUF7881_C"/>
    <property type="match status" value="1"/>
</dbReference>
<dbReference type="VEuPathDB" id="TriTrypDB:LPMP_331740"/>
<evidence type="ECO:0008006" key="5">
    <source>
        <dbReference type="Google" id="ProtNLM"/>
    </source>
</evidence>
<dbReference type="InterPro" id="IPR059037">
    <property type="entry name" value="DUF7881_N"/>
</dbReference>
<gene>
    <name evidence="3" type="ORF">LPMP_331740</name>
</gene>
<name>A0A088RZS8_LEIPA</name>
<reference evidence="3 4" key="1">
    <citation type="journal article" date="2015" name="Sci. Rep.">
        <title>The genome of Leishmania panamensis: insights into genomics of the L. (Viannia) subgenus.</title>
        <authorList>
            <person name="Llanes A."/>
            <person name="Restrepo C.M."/>
            <person name="Vecchio G.D."/>
            <person name="Anguizola F.J."/>
            <person name="Lleonart R."/>
        </authorList>
    </citation>
    <scope>NUCLEOTIDE SEQUENCE [LARGE SCALE GENOMIC DNA]</scope>
    <source>
        <strain evidence="3 4">MHOM/PA/94/PSC-1</strain>
    </source>
</reference>
<dbReference type="OrthoDB" id="270316at2759"/>
<sequence>MAFQFPRGAELLFVTQYLQQFDDTVKFKLRREGQRTMLEVSTVNIPPFSYTTVAFADESERPQKIAAAEPQTTSWAVNAAFFTNVLTCFNGLSPIVLEVADDLTCVLLYQKKEDNTGVHVAQVGALHDLGPRLLVDHDVRVLYTIADIQNFSGIVRSVCAWGDERCDVFLRRVSSTKCQLVMRTSTVTSSLQLSLGEDNGVFKHLEGSARCTDLQEYSRLCTRMAKLADKTSLMLGFGSDGISLFRFEWFTERGSRTANLFFCAS</sequence>
<dbReference type="EMBL" id="CP009402">
    <property type="protein sequence ID" value="AIO01466.1"/>
    <property type="molecule type" value="Genomic_DNA"/>
</dbReference>
<proteinExistence type="predicted"/>
<dbReference type="eggNOG" id="ENOG502S92P">
    <property type="taxonomic scope" value="Eukaryota"/>
</dbReference>